<organism evidence="2 3">
    <name type="scientific">Ligilactobacillus animalis</name>
    <dbReference type="NCBI Taxonomy" id="1605"/>
    <lineage>
        <taxon>Bacteria</taxon>
        <taxon>Bacillati</taxon>
        <taxon>Bacillota</taxon>
        <taxon>Bacilli</taxon>
        <taxon>Lactobacillales</taxon>
        <taxon>Lactobacillaceae</taxon>
        <taxon>Ligilactobacillus</taxon>
    </lineage>
</organism>
<feature type="domain" description="Mub B2-like" evidence="1">
    <location>
        <begin position="10"/>
        <end position="86"/>
    </location>
</feature>
<dbReference type="Proteomes" id="UP001238155">
    <property type="component" value="Chromosome"/>
</dbReference>
<sequence>MEYIYGNGPKQGQPVAETVTKDYNFTAVDTIDVVTGEVIQTTWSAAQMTATVPSPNITGYIPNVAEVSGQNITHASAPLTTVVTYTGG</sequence>
<evidence type="ECO:0000313" key="3">
    <source>
        <dbReference type="Proteomes" id="UP001238155"/>
    </source>
</evidence>
<dbReference type="RefSeq" id="WP_283534764.1">
    <property type="nucleotide sequence ID" value="NZ_CP123751.1"/>
</dbReference>
<dbReference type="EMBL" id="CP123751">
    <property type="protein sequence ID" value="WHQ80302.1"/>
    <property type="molecule type" value="Genomic_DNA"/>
</dbReference>
<accession>A0AAJ6K377</accession>
<dbReference type="InterPro" id="IPR041495">
    <property type="entry name" value="Mub_B2"/>
</dbReference>
<evidence type="ECO:0000313" key="2">
    <source>
        <dbReference type="EMBL" id="WHQ80302.1"/>
    </source>
</evidence>
<dbReference type="Gene3D" id="2.60.40.4300">
    <property type="match status" value="1"/>
</dbReference>
<protein>
    <recommendedName>
        <fullName evidence="1">Mub B2-like domain-containing protein</fullName>
    </recommendedName>
</protein>
<proteinExistence type="predicted"/>
<name>A0AAJ6K377_9LACO</name>
<gene>
    <name evidence="2" type="ORF">QFF56_00750</name>
</gene>
<dbReference type="Pfam" id="PF17966">
    <property type="entry name" value="Muc_B2"/>
    <property type="match status" value="1"/>
</dbReference>
<reference evidence="2" key="1">
    <citation type="submission" date="2023-04" db="EMBL/GenBank/DDBJ databases">
        <title>Four porcine-derived lactic acid bacteria strains analyses and their evaluation as potential probiotics based on genomics.</title>
        <authorList>
            <person name="Niu D."/>
        </authorList>
    </citation>
    <scope>NUCLEOTIDE SEQUENCE</scope>
    <source>
        <strain evidence="2">ZSB1</strain>
    </source>
</reference>
<evidence type="ECO:0000259" key="1">
    <source>
        <dbReference type="Pfam" id="PF17966"/>
    </source>
</evidence>
<dbReference type="AlphaFoldDB" id="A0AAJ6K377"/>